<sequence length="174" mass="20333">MTEYGKAKAAKKRDEAKYDARRAGSDLVYAVQQMKNRVEVEEKEGLLFYIDDLIVPPFRFSERVTARVSYRWRQAIDNEWVAGSITFSHDVDMRGDYTMPLSRQRPSAAKCEQDRQGKLYREWEHLMKLGLYSVRDYFREGGNGAAIPQTFHAKADPYTRGLNNFSTKFWIDRS</sequence>
<protein>
    <submittedName>
        <fullName evidence="1">Uncharacterized protein</fullName>
    </submittedName>
</protein>
<keyword evidence="2" id="KW-1185">Reference proteome</keyword>
<reference evidence="1 2" key="1">
    <citation type="submission" date="2020-08" db="EMBL/GenBank/DDBJ databases">
        <title>Genomic Encyclopedia of Type Strains, Phase IV (KMG-IV): sequencing the most valuable type-strain genomes for metagenomic binning, comparative biology and taxonomic classification.</title>
        <authorList>
            <person name="Goeker M."/>
        </authorList>
    </citation>
    <scope>NUCLEOTIDE SEQUENCE [LARGE SCALE GENOMIC DNA]</scope>
    <source>
        <strain evidence="1 2">DSM 27165</strain>
    </source>
</reference>
<dbReference type="AlphaFoldDB" id="A0A840MNJ5"/>
<organism evidence="1 2">
    <name type="scientific">Chitinivorax tropicus</name>
    <dbReference type="NCBI Taxonomy" id="714531"/>
    <lineage>
        <taxon>Bacteria</taxon>
        <taxon>Pseudomonadati</taxon>
        <taxon>Pseudomonadota</taxon>
        <taxon>Betaproteobacteria</taxon>
        <taxon>Chitinivorax</taxon>
    </lineage>
</organism>
<evidence type="ECO:0000313" key="1">
    <source>
        <dbReference type="EMBL" id="MBB5018076.1"/>
    </source>
</evidence>
<dbReference type="RefSeq" id="WP_246490880.1">
    <property type="nucleotide sequence ID" value="NZ_JACHHY010000006.1"/>
</dbReference>
<proteinExistence type="predicted"/>
<gene>
    <name evidence="1" type="ORF">HNQ59_001361</name>
</gene>
<evidence type="ECO:0000313" key="2">
    <source>
        <dbReference type="Proteomes" id="UP000575898"/>
    </source>
</evidence>
<name>A0A840MNJ5_9PROT</name>
<accession>A0A840MNJ5</accession>
<comment type="caution">
    <text evidence="1">The sequence shown here is derived from an EMBL/GenBank/DDBJ whole genome shotgun (WGS) entry which is preliminary data.</text>
</comment>
<dbReference type="Proteomes" id="UP000575898">
    <property type="component" value="Unassembled WGS sequence"/>
</dbReference>
<dbReference type="EMBL" id="JACHHY010000006">
    <property type="protein sequence ID" value="MBB5018076.1"/>
    <property type="molecule type" value="Genomic_DNA"/>
</dbReference>